<sequence>MMSGITSGVVSQSMQGRRGRPMMPVPVGRGYPDFLPFVETSRDNQNEIVSRDNRRGYYAQPPNARENVAQKMNPGNNILEGNANMDMELNMNELSMETQLLMSEAKTVEEFARIMGIEMPRLNVTVASYPGIVERSGGSSDDGEHHDILPHDWYDCMTA</sequence>
<evidence type="ECO:0000313" key="2">
    <source>
        <dbReference type="Proteomes" id="UP000694843"/>
    </source>
</evidence>
<accession>A0A979FKT7</accession>
<reference evidence="3" key="1">
    <citation type="submission" date="2025-08" db="UniProtKB">
        <authorList>
            <consortium name="RefSeq"/>
        </authorList>
    </citation>
    <scope>IDENTIFICATION</scope>
    <source>
        <tissue evidence="3">Whole organism</tissue>
    </source>
</reference>
<dbReference type="RefSeq" id="XP_047737621.1">
    <property type="nucleotide sequence ID" value="XM_047881665.1"/>
</dbReference>
<evidence type="ECO:0000313" key="3">
    <source>
        <dbReference type="RefSeq" id="XP_047737621.1"/>
    </source>
</evidence>
<feature type="region of interest" description="Disordered" evidence="1">
    <location>
        <begin position="1"/>
        <end position="24"/>
    </location>
</feature>
<organism evidence="2 3">
    <name type="scientific">Hyalella azteca</name>
    <name type="common">Amphipod</name>
    <dbReference type="NCBI Taxonomy" id="294128"/>
    <lineage>
        <taxon>Eukaryota</taxon>
        <taxon>Metazoa</taxon>
        <taxon>Ecdysozoa</taxon>
        <taxon>Arthropoda</taxon>
        <taxon>Crustacea</taxon>
        <taxon>Multicrustacea</taxon>
        <taxon>Malacostraca</taxon>
        <taxon>Eumalacostraca</taxon>
        <taxon>Peracarida</taxon>
        <taxon>Amphipoda</taxon>
        <taxon>Senticaudata</taxon>
        <taxon>Talitrida</taxon>
        <taxon>Talitroidea</taxon>
        <taxon>Hyalellidae</taxon>
        <taxon>Hyalella</taxon>
    </lineage>
</organism>
<keyword evidence="2" id="KW-1185">Reference proteome</keyword>
<feature type="compositionally biased region" description="Basic and acidic residues" evidence="1">
    <location>
        <begin position="42"/>
        <end position="55"/>
    </location>
</feature>
<name>A0A979FKT7_HYAAZ</name>
<evidence type="ECO:0000256" key="1">
    <source>
        <dbReference type="SAM" id="MobiDB-lite"/>
    </source>
</evidence>
<dbReference type="Proteomes" id="UP000694843">
    <property type="component" value="Unplaced"/>
</dbReference>
<feature type="region of interest" description="Disordered" evidence="1">
    <location>
        <begin position="42"/>
        <end position="74"/>
    </location>
</feature>
<dbReference type="AlphaFoldDB" id="A0A979FKT7"/>
<feature type="compositionally biased region" description="Polar residues" evidence="1">
    <location>
        <begin position="1"/>
        <end position="15"/>
    </location>
</feature>
<dbReference type="KEGG" id="hazt:125177545"/>
<dbReference type="GeneID" id="125177545"/>
<protein>
    <submittedName>
        <fullName evidence="3">Uncharacterized protein LOC125177545</fullName>
    </submittedName>
</protein>
<gene>
    <name evidence="3" type="primary">LOC125177545</name>
</gene>
<proteinExistence type="predicted"/>